<name>A0A074MFU5_9SPHN</name>
<accession>A0A074MFU5</accession>
<dbReference type="InterPro" id="IPR002327">
    <property type="entry name" value="Cyt_c_1A/1B"/>
</dbReference>
<evidence type="ECO:0000259" key="9">
    <source>
        <dbReference type="PROSITE" id="PS51007"/>
    </source>
</evidence>
<evidence type="ECO:0000256" key="5">
    <source>
        <dbReference type="ARBA" id="ARBA00023004"/>
    </source>
</evidence>
<evidence type="ECO:0000256" key="1">
    <source>
        <dbReference type="ARBA" id="ARBA00022448"/>
    </source>
</evidence>
<dbReference type="InterPro" id="IPR036909">
    <property type="entry name" value="Cyt_c-like_dom_sf"/>
</dbReference>
<dbReference type="PROSITE" id="PS51007">
    <property type="entry name" value="CYTC"/>
    <property type="match status" value="1"/>
</dbReference>
<keyword evidence="4" id="KW-0249">Electron transport</keyword>
<protein>
    <recommendedName>
        <fullName evidence="9">Cytochrome c domain-containing protein</fullName>
    </recommendedName>
</protein>
<feature type="region of interest" description="Disordered" evidence="7">
    <location>
        <begin position="1"/>
        <end position="21"/>
    </location>
</feature>
<evidence type="ECO:0000256" key="4">
    <source>
        <dbReference type="ARBA" id="ARBA00022982"/>
    </source>
</evidence>
<keyword evidence="5 6" id="KW-0408">Iron</keyword>
<evidence type="ECO:0000313" key="10">
    <source>
        <dbReference type="EMBL" id="KEO92354.1"/>
    </source>
</evidence>
<feature type="domain" description="Cytochrome c" evidence="9">
    <location>
        <begin position="90"/>
        <end position="191"/>
    </location>
</feature>
<dbReference type="RefSeq" id="WP_081845723.1">
    <property type="nucleotide sequence ID" value="NZ_CP017057.1"/>
</dbReference>
<dbReference type="GO" id="GO:0009055">
    <property type="term" value="F:electron transfer activity"/>
    <property type="evidence" value="ECO:0007669"/>
    <property type="project" value="InterPro"/>
</dbReference>
<dbReference type="GO" id="GO:0046872">
    <property type="term" value="F:metal ion binding"/>
    <property type="evidence" value="ECO:0007669"/>
    <property type="project" value="UniProtKB-KW"/>
</dbReference>
<keyword evidence="8" id="KW-0472">Membrane</keyword>
<dbReference type="Gene3D" id="1.10.760.10">
    <property type="entry name" value="Cytochrome c-like domain"/>
    <property type="match status" value="1"/>
</dbReference>
<sequence length="235" mass="23986">MAQDNTNNQATGAASGTTESGSSDLFNTAAGWVLFAGIVGLGLSVLSDKYFHGYDAEDLPTEQMGYVVEGVEEEGAADAGPTLAQVLVDADPEAGAKVFQKCQSCHNVEQGGPNGVGPNLHGVMGKPIASNAPGFNYSSALKDKGGEWTWENMSEWLAAPRNFASGTSMSFAGLGSIEDRANVMAYLAANGGAPPKPEPEAPAEEEAAPAEEGAEEGAATEEGTEAEAPAETAEG</sequence>
<dbReference type="PRINTS" id="PR00604">
    <property type="entry name" value="CYTCHRMECIAB"/>
</dbReference>
<feature type="region of interest" description="Disordered" evidence="7">
    <location>
        <begin position="189"/>
        <end position="235"/>
    </location>
</feature>
<feature type="transmembrane region" description="Helical" evidence="8">
    <location>
        <begin position="29"/>
        <end position="46"/>
    </location>
</feature>
<dbReference type="OrthoDB" id="9805828at2"/>
<keyword evidence="8" id="KW-1133">Transmembrane helix</keyword>
<dbReference type="InterPro" id="IPR009056">
    <property type="entry name" value="Cyt_c-like_dom"/>
</dbReference>
<keyword evidence="11" id="KW-1185">Reference proteome</keyword>
<keyword evidence="8" id="KW-0812">Transmembrane</keyword>
<keyword evidence="1" id="KW-0813">Transport</keyword>
<evidence type="ECO:0000256" key="3">
    <source>
        <dbReference type="ARBA" id="ARBA00022723"/>
    </source>
</evidence>
<dbReference type="SUPFAM" id="SSF46626">
    <property type="entry name" value="Cytochrome c"/>
    <property type="match status" value="1"/>
</dbReference>
<proteinExistence type="predicted"/>
<organism evidence="10 11">
    <name type="scientific">Erythrobacter litoralis</name>
    <dbReference type="NCBI Taxonomy" id="39960"/>
    <lineage>
        <taxon>Bacteria</taxon>
        <taxon>Pseudomonadati</taxon>
        <taxon>Pseudomonadota</taxon>
        <taxon>Alphaproteobacteria</taxon>
        <taxon>Sphingomonadales</taxon>
        <taxon>Erythrobacteraceae</taxon>
        <taxon>Erythrobacter/Porphyrobacter group</taxon>
        <taxon>Erythrobacter</taxon>
    </lineage>
</organism>
<evidence type="ECO:0000313" key="11">
    <source>
        <dbReference type="Proteomes" id="UP000027866"/>
    </source>
</evidence>
<dbReference type="EMBL" id="JMIX01000010">
    <property type="protein sequence ID" value="KEO92354.1"/>
    <property type="molecule type" value="Genomic_DNA"/>
</dbReference>
<dbReference type="AlphaFoldDB" id="A0A074MFU5"/>
<dbReference type="Proteomes" id="UP000027866">
    <property type="component" value="Unassembled WGS sequence"/>
</dbReference>
<feature type="compositionally biased region" description="Low complexity" evidence="7">
    <location>
        <begin position="226"/>
        <end position="235"/>
    </location>
</feature>
<evidence type="ECO:0000256" key="8">
    <source>
        <dbReference type="SAM" id="Phobius"/>
    </source>
</evidence>
<comment type="caution">
    <text evidence="10">The sequence shown here is derived from an EMBL/GenBank/DDBJ whole genome shotgun (WGS) entry which is preliminary data.</text>
</comment>
<feature type="compositionally biased region" description="Acidic residues" evidence="7">
    <location>
        <begin position="201"/>
        <end position="225"/>
    </location>
</feature>
<dbReference type="PATRIC" id="fig|39960.10.peg.591"/>
<feature type="compositionally biased region" description="Low complexity" evidence="7">
    <location>
        <begin position="10"/>
        <end position="21"/>
    </location>
</feature>
<keyword evidence="2 6" id="KW-0349">Heme</keyword>
<evidence type="ECO:0000256" key="7">
    <source>
        <dbReference type="SAM" id="MobiDB-lite"/>
    </source>
</evidence>
<dbReference type="Pfam" id="PF00034">
    <property type="entry name" value="Cytochrom_C"/>
    <property type="match status" value="1"/>
</dbReference>
<keyword evidence="3 6" id="KW-0479">Metal-binding</keyword>
<evidence type="ECO:0000256" key="6">
    <source>
        <dbReference type="PROSITE-ProRule" id="PRU00433"/>
    </source>
</evidence>
<evidence type="ECO:0000256" key="2">
    <source>
        <dbReference type="ARBA" id="ARBA00022617"/>
    </source>
</evidence>
<dbReference type="PANTHER" id="PTHR11961">
    <property type="entry name" value="CYTOCHROME C"/>
    <property type="match status" value="1"/>
</dbReference>
<gene>
    <name evidence="10" type="ORF">EH32_01015</name>
</gene>
<dbReference type="GO" id="GO:0020037">
    <property type="term" value="F:heme binding"/>
    <property type="evidence" value="ECO:0007669"/>
    <property type="project" value="InterPro"/>
</dbReference>
<reference evidence="10 11" key="1">
    <citation type="submission" date="2014-04" db="EMBL/GenBank/DDBJ databases">
        <title>A comprehensive comparison of genomes of Erythrobacter spp. Strains.</title>
        <authorList>
            <person name="Zheng Q."/>
        </authorList>
    </citation>
    <scope>NUCLEOTIDE SEQUENCE [LARGE SCALE GENOMIC DNA]</scope>
    <source>
        <strain evidence="10 11">DSM 8509</strain>
    </source>
</reference>
<dbReference type="KEGG" id="elq:Ga0102493_111510"/>